<name>A0A3D9EG46_ECTOL</name>
<gene>
    <name evidence="1" type="ORF">DFO60_4102</name>
</gene>
<sequence>MTTTNHPADYLDTMQAAALAYLRNHEAKHLGRSQALQDAAAAHLQLMGVPQHTAERLVARASDLLEALKGHRFLDIDASTGDVVVLVNPATGLRYCIPVVEIFDALIDEDPGTRQNTSR</sequence>
<organism evidence="1 2">
    <name type="scientific">Ectopseudomonas oleovorans</name>
    <name type="common">Pseudomonas oleovorans</name>
    <dbReference type="NCBI Taxonomy" id="301"/>
    <lineage>
        <taxon>Bacteria</taxon>
        <taxon>Pseudomonadati</taxon>
        <taxon>Pseudomonadota</taxon>
        <taxon>Gammaproteobacteria</taxon>
        <taxon>Pseudomonadales</taxon>
        <taxon>Pseudomonadaceae</taxon>
        <taxon>Ectopseudomonas</taxon>
    </lineage>
</organism>
<proteinExistence type="predicted"/>
<evidence type="ECO:0000313" key="2">
    <source>
        <dbReference type="Proteomes" id="UP000256988"/>
    </source>
</evidence>
<accession>A0A3D9EG46</accession>
<dbReference type="Proteomes" id="UP000256988">
    <property type="component" value="Unassembled WGS sequence"/>
</dbReference>
<dbReference type="AlphaFoldDB" id="A0A3D9EG46"/>
<protein>
    <submittedName>
        <fullName evidence="1">Uncharacterized protein</fullName>
    </submittedName>
</protein>
<dbReference type="RefSeq" id="WP_115946734.1">
    <property type="nucleotide sequence ID" value="NZ_QRDL01000006.1"/>
</dbReference>
<reference evidence="1 2" key="1">
    <citation type="submission" date="2018-07" db="EMBL/GenBank/DDBJ databases">
        <title>Genome sequencing of rice bacterial endophytes.</title>
        <authorList>
            <person name="Venturi V."/>
        </authorList>
    </citation>
    <scope>NUCLEOTIDE SEQUENCE [LARGE SCALE GENOMIC DNA]</scope>
    <source>
        <strain evidence="1 2">AG1002</strain>
    </source>
</reference>
<comment type="caution">
    <text evidence="1">The sequence shown here is derived from an EMBL/GenBank/DDBJ whole genome shotgun (WGS) entry which is preliminary data.</text>
</comment>
<dbReference type="EMBL" id="QRDL01000006">
    <property type="protein sequence ID" value="RED01260.1"/>
    <property type="molecule type" value="Genomic_DNA"/>
</dbReference>
<evidence type="ECO:0000313" key="1">
    <source>
        <dbReference type="EMBL" id="RED01260.1"/>
    </source>
</evidence>